<sequence>MYVAGNRRRGAVLRATLFVLARPLLVCWTTSIPGRDGIAISVVFLVLQHRPPRHSSRTYASAHARLPKRRSYQPKPICLRCWFYGLEFVTPEAMRISRRAPRFWRAGKDGKGRVGLRRRRGRRLARSGVLLRSGLRLDATIPGVVTTVKLLAWRYDDPLLPGQSPRCAPLFLSNELTAFLAMKSSHSQPPVTTLPPSLAPSMQSGVWARQSPPTH</sequence>
<comment type="caution">
    <text evidence="1">The sequence shown here is derived from an EMBL/GenBank/DDBJ whole genome shotgun (WGS) entry which is preliminary data.</text>
</comment>
<proteinExistence type="predicted"/>
<accession>A0ACB8RV94</accession>
<reference evidence="1" key="1">
    <citation type="submission" date="2021-02" db="EMBL/GenBank/DDBJ databases">
        <authorList>
            <consortium name="DOE Joint Genome Institute"/>
            <person name="Ahrendt S."/>
            <person name="Looney B.P."/>
            <person name="Miyauchi S."/>
            <person name="Morin E."/>
            <person name="Drula E."/>
            <person name="Courty P.E."/>
            <person name="Chicoki N."/>
            <person name="Fauchery L."/>
            <person name="Kohler A."/>
            <person name="Kuo A."/>
            <person name="Labutti K."/>
            <person name="Pangilinan J."/>
            <person name="Lipzen A."/>
            <person name="Riley R."/>
            <person name="Andreopoulos W."/>
            <person name="He G."/>
            <person name="Johnson J."/>
            <person name="Barry K.W."/>
            <person name="Grigoriev I.V."/>
            <person name="Nagy L."/>
            <person name="Hibbett D."/>
            <person name="Henrissat B."/>
            <person name="Matheny P.B."/>
            <person name="Labbe J."/>
            <person name="Martin F."/>
        </authorList>
    </citation>
    <scope>NUCLEOTIDE SEQUENCE</scope>
    <source>
        <strain evidence="1">FP105234-sp</strain>
    </source>
</reference>
<reference evidence="1" key="2">
    <citation type="journal article" date="2022" name="New Phytol.">
        <title>Evolutionary transition to the ectomycorrhizal habit in the genomes of a hyperdiverse lineage of mushroom-forming fungi.</title>
        <authorList>
            <person name="Looney B."/>
            <person name="Miyauchi S."/>
            <person name="Morin E."/>
            <person name="Drula E."/>
            <person name="Courty P.E."/>
            <person name="Kohler A."/>
            <person name="Kuo A."/>
            <person name="LaButti K."/>
            <person name="Pangilinan J."/>
            <person name="Lipzen A."/>
            <person name="Riley R."/>
            <person name="Andreopoulos W."/>
            <person name="He G."/>
            <person name="Johnson J."/>
            <person name="Nolan M."/>
            <person name="Tritt A."/>
            <person name="Barry K.W."/>
            <person name="Grigoriev I.V."/>
            <person name="Nagy L.G."/>
            <person name="Hibbett D."/>
            <person name="Henrissat B."/>
            <person name="Matheny P.B."/>
            <person name="Labbe J."/>
            <person name="Martin F.M."/>
        </authorList>
    </citation>
    <scope>NUCLEOTIDE SEQUENCE</scope>
    <source>
        <strain evidence="1">FP105234-sp</strain>
    </source>
</reference>
<name>A0ACB8RV94_9AGAM</name>
<organism evidence="1 2">
    <name type="scientific">Auriscalpium vulgare</name>
    <dbReference type="NCBI Taxonomy" id="40419"/>
    <lineage>
        <taxon>Eukaryota</taxon>
        <taxon>Fungi</taxon>
        <taxon>Dikarya</taxon>
        <taxon>Basidiomycota</taxon>
        <taxon>Agaricomycotina</taxon>
        <taxon>Agaricomycetes</taxon>
        <taxon>Russulales</taxon>
        <taxon>Auriscalpiaceae</taxon>
        <taxon>Auriscalpium</taxon>
    </lineage>
</organism>
<dbReference type="EMBL" id="MU275902">
    <property type="protein sequence ID" value="KAI0047550.1"/>
    <property type="molecule type" value="Genomic_DNA"/>
</dbReference>
<protein>
    <submittedName>
        <fullName evidence="1">Uncharacterized protein</fullName>
    </submittedName>
</protein>
<gene>
    <name evidence="1" type="ORF">FA95DRAFT_1558982</name>
</gene>
<evidence type="ECO:0000313" key="2">
    <source>
        <dbReference type="Proteomes" id="UP000814033"/>
    </source>
</evidence>
<evidence type="ECO:0000313" key="1">
    <source>
        <dbReference type="EMBL" id="KAI0047550.1"/>
    </source>
</evidence>
<feature type="non-terminal residue" evidence="1">
    <location>
        <position position="215"/>
    </location>
</feature>
<keyword evidence="2" id="KW-1185">Reference proteome</keyword>
<dbReference type="Proteomes" id="UP000814033">
    <property type="component" value="Unassembled WGS sequence"/>
</dbReference>